<evidence type="ECO:0000256" key="3">
    <source>
        <dbReference type="SAM" id="Coils"/>
    </source>
</evidence>
<dbReference type="CDD" id="cd17039">
    <property type="entry name" value="Ubl_ubiquitin_like"/>
    <property type="match status" value="1"/>
</dbReference>
<feature type="compositionally biased region" description="Polar residues" evidence="4">
    <location>
        <begin position="602"/>
        <end position="621"/>
    </location>
</feature>
<proteinExistence type="predicted"/>
<evidence type="ECO:0000313" key="6">
    <source>
        <dbReference type="EMBL" id="KAI6655952.1"/>
    </source>
</evidence>
<feature type="compositionally biased region" description="Basic and acidic residues" evidence="4">
    <location>
        <begin position="821"/>
        <end position="833"/>
    </location>
</feature>
<dbReference type="CDD" id="cd00174">
    <property type="entry name" value="SH3"/>
    <property type="match status" value="1"/>
</dbReference>
<feature type="compositionally biased region" description="Polar residues" evidence="4">
    <location>
        <begin position="850"/>
        <end position="861"/>
    </location>
</feature>
<keyword evidence="7" id="KW-1185">Reference proteome</keyword>
<organism evidence="6 7">
    <name type="scientific">Oopsacas minuta</name>
    <dbReference type="NCBI Taxonomy" id="111878"/>
    <lineage>
        <taxon>Eukaryota</taxon>
        <taxon>Metazoa</taxon>
        <taxon>Porifera</taxon>
        <taxon>Hexactinellida</taxon>
        <taxon>Hexasterophora</taxon>
        <taxon>Lyssacinosida</taxon>
        <taxon>Leucopsacidae</taxon>
        <taxon>Oopsacas</taxon>
    </lineage>
</organism>
<feature type="compositionally biased region" description="Polar residues" evidence="4">
    <location>
        <begin position="797"/>
        <end position="808"/>
    </location>
</feature>
<evidence type="ECO:0000256" key="1">
    <source>
        <dbReference type="ARBA" id="ARBA00022443"/>
    </source>
</evidence>
<dbReference type="SUPFAM" id="SSF48350">
    <property type="entry name" value="GTPase activation domain, GAP"/>
    <property type="match status" value="1"/>
</dbReference>
<feature type="compositionally biased region" description="Polar residues" evidence="4">
    <location>
        <begin position="542"/>
        <end position="554"/>
    </location>
</feature>
<dbReference type="Gene3D" id="2.30.30.40">
    <property type="entry name" value="SH3 Domains"/>
    <property type="match status" value="1"/>
</dbReference>
<feature type="region of interest" description="Disordered" evidence="4">
    <location>
        <begin position="761"/>
        <end position="886"/>
    </location>
</feature>
<feature type="region of interest" description="Disordered" evidence="4">
    <location>
        <begin position="926"/>
        <end position="949"/>
    </location>
</feature>
<feature type="compositionally biased region" description="Low complexity" evidence="4">
    <location>
        <begin position="872"/>
        <end position="886"/>
    </location>
</feature>
<dbReference type="PROSITE" id="PS50002">
    <property type="entry name" value="SH3"/>
    <property type="match status" value="1"/>
</dbReference>
<comment type="caution">
    <text evidence="6">The sequence shown here is derived from an EMBL/GenBank/DDBJ whole genome shotgun (WGS) entry which is preliminary data.</text>
</comment>
<keyword evidence="3" id="KW-0175">Coiled coil</keyword>
<feature type="region of interest" description="Disordered" evidence="4">
    <location>
        <begin position="1110"/>
        <end position="1138"/>
    </location>
</feature>
<feature type="compositionally biased region" description="Basic residues" evidence="4">
    <location>
        <begin position="834"/>
        <end position="848"/>
    </location>
</feature>
<dbReference type="InterPro" id="IPR001452">
    <property type="entry name" value="SH3_domain"/>
</dbReference>
<accession>A0AAV7K3Y8</accession>
<name>A0AAV7K3Y8_9METZ</name>
<dbReference type="InterPro" id="IPR008936">
    <property type="entry name" value="Rho_GTPase_activation_prot"/>
</dbReference>
<dbReference type="SMART" id="SM00326">
    <property type="entry name" value="SH3"/>
    <property type="match status" value="1"/>
</dbReference>
<reference evidence="6 7" key="1">
    <citation type="journal article" date="2023" name="BMC Biol.">
        <title>The compact genome of the sponge Oopsacas minuta (Hexactinellida) is lacking key metazoan core genes.</title>
        <authorList>
            <person name="Santini S."/>
            <person name="Schenkelaars Q."/>
            <person name="Jourda C."/>
            <person name="Duchesne M."/>
            <person name="Belahbib H."/>
            <person name="Rocher C."/>
            <person name="Selva M."/>
            <person name="Riesgo A."/>
            <person name="Vervoort M."/>
            <person name="Leys S.P."/>
            <person name="Kodjabachian L."/>
            <person name="Le Bivic A."/>
            <person name="Borchiellini C."/>
            <person name="Claverie J.M."/>
            <person name="Renard E."/>
        </authorList>
    </citation>
    <scope>NUCLEOTIDE SEQUENCE [LARGE SCALE GENOMIC DNA]</scope>
    <source>
        <strain evidence="6">SPO-2</strain>
    </source>
</reference>
<evidence type="ECO:0000256" key="2">
    <source>
        <dbReference type="PROSITE-ProRule" id="PRU00192"/>
    </source>
</evidence>
<evidence type="ECO:0000259" key="5">
    <source>
        <dbReference type="PROSITE" id="PS50002"/>
    </source>
</evidence>
<feature type="compositionally biased region" description="Polar residues" evidence="4">
    <location>
        <begin position="763"/>
        <end position="777"/>
    </location>
</feature>
<dbReference type="InterPro" id="IPR036028">
    <property type="entry name" value="SH3-like_dom_sf"/>
</dbReference>
<protein>
    <recommendedName>
        <fullName evidence="5">SH3 domain-containing protein</fullName>
    </recommendedName>
</protein>
<evidence type="ECO:0000313" key="7">
    <source>
        <dbReference type="Proteomes" id="UP001165289"/>
    </source>
</evidence>
<feature type="domain" description="SH3" evidence="5">
    <location>
        <begin position="448"/>
        <end position="507"/>
    </location>
</feature>
<feature type="compositionally biased region" description="Low complexity" evidence="4">
    <location>
        <begin position="927"/>
        <end position="940"/>
    </location>
</feature>
<gene>
    <name evidence="6" type="ORF">LOD99_1686</name>
</gene>
<sequence length="1420" mass="159355">MSEEMEIDISVLRDKQETITEVTNHLSQISSIGNATILIEKIKIIVNLSKQLLEGFDEVTIVKTSSYITLLVSNAKIIATDPTRVTPDAIKSLTRSRDKLANQLSELNTVLEQSIATQVDTLEGIGADSESNSKDREKEQLELLAKYRGELKAKKDVQQAFILEGDPATMLEEVVSEFLDCTKNLGRSYEPASNPSRCEILCSLCGIARSVLKLLDLVDSLFVSKFPMRKQVYQFTEKLLELGMAYKPVEVKGGREGDAIRDMRKQLPALNNSAKVMFEQLEERVRNLTASRHKSMKRKQDLSLLGSSELEAMKSEPNENKSRSLLLRLICHVCCTSAKQASNGDPIKRGSVLRLEVSGDATIRELKEQLSVYTGIPVKYVLPRFPGVEQPPDNEEELGELFGGGDMKDVFLFDLSSSEGLPEDEFRELRRLAVAQMTIDSYQWDTEWAGDIAQATVDYDVTEPGHLSFIEGELLRVLVRNPDGWWKGEVNGVTGIFYKTFVVELKRDTPTSVPTNFKQVAFQGKPKQSFLLRKKSDETILSSPAQKRSLSSVRSLVHQDSADNPKNTGTPELKKKMSHISISLESDANPEKPHPIQEESETPSTDPFNDSFSTSERNNSCIRDKDSYSERKITNRVNSVNIDELIDQLSEYSGISMPQDTTPHNTVTSITNMGFNLESPVKPDTTDSKVNDFAKCTSNPLSIVNPILNDCEMTKYLYDSLDGVDKTAESDKTSDIVSEDNPLYEKVTLPPNSLAVAIDTDEPSTSISLSPAFTESRSPPDTAARPPIPTTTRPIKSIQNPSNPKSATKSSGKKFKLGGSKYDKDEKEKEKVKPPSKPKRHFFGRKQKSTPDTVFTDSHTSFDPPLPPIPPTDTISNSNNSSTNNSNHFPIGIYSVLSDPNQSQSDIYEQVDNNIKIESQSENLIRSKATSTDTASPSTSHYETVDLISPPRSNNISQFTGSANDLYSKVDLAQKHFRKTASVEEQATSSQLSTDELSSLAVVYNNESDTSNEPVLGKDFINSYPIYSHVTRKRDSVIIQDDENDTPVSVSISPKQETEPYWSEAAQENELLPKTRPILPPKTLSIEDVEIYIKETDREVQEMIHSPIETFVPSSSPGHKKRFSHYQEVPEPQSPTVPACILTDDDYEEIPERNRAFSLPQQSQHGDIVKTPLEITHSAEYGKRMRLKDEVNNAPLPPIPVNIDDTPTQTIDNDLSQYESIESILGSKIPNRYKDQIQDLIQERTPNDVRSYYSDALLTCVSNLLQLSNTSISYSLFTRDNSQHTKKLIKSLEMGQPLNVDFRTSPSVFASLIRLILKSERMGPLFSSSLTEQLLILVKNDNEQTIYVEIHSLEQRLNKFIRDFIYLLNLNFTCLTEKKKQEFILALSPLFFEDTSKKNIDTCRHILRYLIEHYSTIFKN</sequence>
<feature type="compositionally biased region" description="Low complexity" evidence="4">
    <location>
        <begin position="779"/>
        <end position="795"/>
    </location>
</feature>
<keyword evidence="1 2" id="KW-0728">SH3 domain</keyword>
<dbReference type="Pfam" id="PF07653">
    <property type="entry name" value="SH3_2"/>
    <property type="match status" value="1"/>
</dbReference>
<evidence type="ECO:0000256" key="4">
    <source>
        <dbReference type="SAM" id="MobiDB-lite"/>
    </source>
</evidence>
<dbReference type="SUPFAM" id="SSF50044">
    <property type="entry name" value="SH3-domain"/>
    <property type="match status" value="1"/>
</dbReference>
<feature type="coiled-coil region" evidence="3">
    <location>
        <begin position="271"/>
        <end position="298"/>
    </location>
</feature>
<feature type="region of interest" description="Disordered" evidence="4">
    <location>
        <begin position="542"/>
        <end position="623"/>
    </location>
</feature>
<dbReference type="Proteomes" id="UP001165289">
    <property type="component" value="Unassembled WGS sequence"/>
</dbReference>
<dbReference type="EMBL" id="JAKMXF010000166">
    <property type="protein sequence ID" value="KAI6655952.1"/>
    <property type="molecule type" value="Genomic_DNA"/>
</dbReference>